<evidence type="ECO:0000256" key="1">
    <source>
        <dbReference type="SAM" id="SignalP"/>
    </source>
</evidence>
<dbReference type="OrthoDB" id="594879at2"/>
<dbReference type="EMBL" id="NIRR01000040">
    <property type="protein sequence ID" value="OWP61857.1"/>
    <property type="molecule type" value="Genomic_DNA"/>
</dbReference>
<evidence type="ECO:0000259" key="2">
    <source>
        <dbReference type="Pfam" id="PF11738"/>
    </source>
</evidence>
<dbReference type="Pfam" id="PF11738">
    <property type="entry name" value="DUF3298"/>
    <property type="match status" value="1"/>
</dbReference>
<dbReference type="PROSITE" id="PS51257">
    <property type="entry name" value="PROKAR_LIPOPROTEIN"/>
    <property type="match status" value="1"/>
</dbReference>
<evidence type="ECO:0000313" key="3">
    <source>
        <dbReference type="EMBL" id="OWP61857.1"/>
    </source>
</evidence>
<dbReference type="Gene3D" id="3.30.565.40">
    <property type="entry name" value="Fervidobacterium nodosum Rt17-B1 like"/>
    <property type="match status" value="1"/>
</dbReference>
<dbReference type="InterPro" id="IPR037126">
    <property type="entry name" value="PdaC/RsiV-like_sf"/>
</dbReference>
<dbReference type="RefSeq" id="WP_088465678.1">
    <property type="nucleotide sequence ID" value="NZ_NIRR01000040.1"/>
</dbReference>
<feature type="chain" id="PRO_5013326562" description="DUF3298 domain-containing protein" evidence="1">
    <location>
        <begin position="25"/>
        <end position="424"/>
    </location>
</feature>
<comment type="caution">
    <text evidence="3">The sequence shown here is derived from an EMBL/GenBank/DDBJ whole genome shotgun (WGS) entry which is preliminary data.</text>
</comment>
<proteinExistence type="predicted"/>
<keyword evidence="4" id="KW-1185">Reference proteome</keyword>
<evidence type="ECO:0000313" key="4">
    <source>
        <dbReference type="Proteomes" id="UP000197277"/>
    </source>
</evidence>
<dbReference type="Gene3D" id="3.90.640.20">
    <property type="entry name" value="Heat-shock cognate protein, ATPase"/>
    <property type="match status" value="1"/>
</dbReference>
<sequence>MSASLRFLPLAPLALGLLLTACNSGTDTSTATADGAAASAAVAEPRNDAGTWYRQYRGVLPGSSDTITLHLQRLGNAPAASLPSRVVGFYAGPDGHPYELGGDTGSGSTDSLNLRNLSEELAAATADEEDDTPTMPAGPQWRLREQNGQLVGTRNGQPIQLRRVRPGSSMAFGVRRFTTEVLPRPGHPEDSISGRISMQALVPASGTYQADIAAHIRRGLHGDTLDTAPALALDSVWQEHLRLFTRDYRADAAPLLAAAKKNPNDYQPVAALAYEQEANSYVLWNQGDLLSLGFFGYDYSGGAHGMYGTYVQSYDLRTGRVLRYDDIFRAGTKPQLAKLLGQYARPVLGLKANEPLSGALQVKTLPVTRNVYLTSGGAVFVYLPYEVAAFSYGQISVFVPYTDLQPLLKPGLPVGGGNAAVASR</sequence>
<name>A0A246FH45_9BACT</name>
<protein>
    <recommendedName>
        <fullName evidence="2">DUF3298 domain-containing protein</fullName>
    </recommendedName>
</protein>
<gene>
    <name evidence="3" type="ORF">CDA63_17090</name>
</gene>
<dbReference type="Proteomes" id="UP000197277">
    <property type="component" value="Unassembled WGS sequence"/>
</dbReference>
<dbReference type="AlphaFoldDB" id="A0A246FH45"/>
<organism evidence="3 4">
    <name type="scientific">Hymenobacter amundsenii</name>
    <dbReference type="NCBI Taxonomy" id="2006685"/>
    <lineage>
        <taxon>Bacteria</taxon>
        <taxon>Pseudomonadati</taxon>
        <taxon>Bacteroidota</taxon>
        <taxon>Cytophagia</taxon>
        <taxon>Cytophagales</taxon>
        <taxon>Hymenobacteraceae</taxon>
        <taxon>Hymenobacter</taxon>
    </lineage>
</organism>
<feature type="signal peptide" evidence="1">
    <location>
        <begin position="1"/>
        <end position="24"/>
    </location>
</feature>
<keyword evidence="1" id="KW-0732">Signal</keyword>
<dbReference type="InterPro" id="IPR021729">
    <property type="entry name" value="DUF3298"/>
</dbReference>
<accession>A0A246FH45</accession>
<reference evidence="3 4" key="1">
    <citation type="submission" date="2017-06" db="EMBL/GenBank/DDBJ databases">
        <title>Hymenobacter amundsenii sp. nov. isolated from regoliths in Antarctica.</title>
        <authorList>
            <person name="Sedlacek I."/>
            <person name="Kralova S."/>
            <person name="Pantucek R."/>
            <person name="Svec P."/>
            <person name="Holochova P."/>
            <person name="Stankova E."/>
            <person name="Vrbovska V."/>
            <person name="Busse H.-J."/>
        </authorList>
    </citation>
    <scope>NUCLEOTIDE SEQUENCE [LARGE SCALE GENOMIC DNA]</scope>
    <source>
        <strain evidence="3 4">CCM 8682</strain>
    </source>
</reference>
<feature type="domain" description="DUF3298" evidence="2">
    <location>
        <begin position="325"/>
        <end position="401"/>
    </location>
</feature>